<evidence type="ECO:0000256" key="8">
    <source>
        <dbReference type="ARBA" id="ARBA00023306"/>
    </source>
</evidence>
<dbReference type="InterPro" id="IPR013792">
    <property type="entry name" value="RNA3'P_cycl/enolpyr_Trfase_a/b"/>
</dbReference>
<dbReference type="Pfam" id="PF00275">
    <property type="entry name" value="EPSP_synthase"/>
    <property type="match status" value="1"/>
</dbReference>
<dbReference type="GO" id="GO:0009252">
    <property type="term" value="P:peptidoglycan biosynthetic process"/>
    <property type="evidence" value="ECO:0007669"/>
    <property type="project" value="UniProtKB-KW"/>
</dbReference>
<dbReference type="GO" id="GO:0019277">
    <property type="term" value="P:UDP-N-acetylgalactosamine biosynthetic process"/>
    <property type="evidence" value="ECO:0007669"/>
    <property type="project" value="InterPro"/>
</dbReference>
<evidence type="ECO:0000256" key="6">
    <source>
        <dbReference type="ARBA" id="ARBA00022960"/>
    </source>
</evidence>
<dbReference type="HAMAP" id="MF_00111">
    <property type="entry name" value="MurA"/>
    <property type="match status" value="1"/>
</dbReference>
<dbReference type="AlphaFoldDB" id="A0A0F9DEA0"/>
<dbReference type="InterPro" id="IPR005750">
    <property type="entry name" value="UDP_GlcNAc_COvinyl_MurA"/>
</dbReference>
<evidence type="ECO:0000256" key="3">
    <source>
        <dbReference type="ARBA" id="ARBA00022490"/>
    </source>
</evidence>
<dbReference type="GO" id="GO:0051301">
    <property type="term" value="P:cell division"/>
    <property type="evidence" value="ECO:0007669"/>
    <property type="project" value="UniProtKB-KW"/>
</dbReference>
<keyword evidence="3" id="KW-0963">Cytoplasm</keyword>
<evidence type="ECO:0000256" key="2">
    <source>
        <dbReference type="ARBA" id="ARBA00004752"/>
    </source>
</evidence>
<dbReference type="FunFam" id="3.65.10.10:FF:000001">
    <property type="entry name" value="UDP-N-acetylglucosamine 1-carboxyvinyltransferase"/>
    <property type="match status" value="1"/>
</dbReference>
<evidence type="ECO:0000256" key="4">
    <source>
        <dbReference type="ARBA" id="ARBA00022618"/>
    </source>
</evidence>
<keyword evidence="6" id="KW-0133">Cell shape</keyword>
<evidence type="ECO:0000313" key="17">
    <source>
        <dbReference type="EMBL" id="KKL10303.1"/>
    </source>
</evidence>
<proteinExistence type="inferred from homology"/>
<dbReference type="PANTHER" id="PTHR43783">
    <property type="entry name" value="UDP-N-ACETYLGLUCOSAMINE 1-CARBOXYVINYLTRANSFERASE"/>
    <property type="match status" value="1"/>
</dbReference>
<evidence type="ECO:0000256" key="13">
    <source>
        <dbReference type="ARBA" id="ARBA00042443"/>
    </source>
</evidence>
<dbReference type="Gene3D" id="3.65.10.10">
    <property type="entry name" value="Enolpyruvate transferase domain"/>
    <property type="match status" value="2"/>
</dbReference>
<dbReference type="PANTHER" id="PTHR43783:SF1">
    <property type="entry name" value="UDP-N-ACETYLGLUCOSAMINE 1-CARBOXYVINYLTRANSFERASE"/>
    <property type="match status" value="1"/>
</dbReference>
<comment type="subcellular location">
    <subcellularLocation>
        <location evidence="1">Cytoplasm</location>
    </subcellularLocation>
</comment>
<dbReference type="EC" id="2.5.1.7" evidence="11"/>
<dbReference type="InterPro" id="IPR001986">
    <property type="entry name" value="Enolpyruvate_Tfrase_dom"/>
</dbReference>
<keyword evidence="9" id="KW-0961">Cell wall biogenesis/degradation</keyword>
<evidence type="ECO:0000256" key="9">
    <source>
        <dbReference type="ARBA" id="ARBA00023316"/>
    </source>
</evidence>
<evidence type="ECO:0000256" key="12">
    <source>
        <dbReference type="ARBA" id="ARBA00039754"/>
    </source>
</evidence>
<comment type="caution">
    <text evidence="17">The sequence shown here is derived from an EMBL/GenBank/DDBJ whole genome shotgun (WGS) entry which is preliminary data.</text>
</comment>
<evidence type="ECO:0000259" key="16">
    <source>
        <dbReference type="Pfam" id="PF00275"/>
    </source>
</evidence>
<evidence type="ECO:0000256" key="15">
    <source>
        <dbReference type="ARBA" id="ARBA00047527"/>
    </source>
</evidence>
<reference evidence="17" key="1">
    <citation type="journal article" date="2015" name="Nature">
        <title>Complex archaea that bridge the gap between prokaryotes and eukaryotes.</title>
        <authorList>
            <person name="Spang A."/>
            <person name="Saw J.H."/>
            <person name="Jorgensen S.L."/>
            <person name="Zaremba-Niedzwiedzka K."/>
            <person name="Martijn J."/>
            <person name="Lind A.E."/>
            <person name="van Eijk R."/>
            <person name="Schleper C."/>
            <person name="Guy L."/>
            <person name="Ettema T.J."/>
        </authorList>
    </citation>
    <scope>NUCLEOTIDE SEQUENCE</scope>
</reference>
<keyword evidence="8" id="KW-0131">Cell cycle</keyword>
<sequence>MEKIVITGGERLKGRVGISGSKNAALPIMAATLLTNGVTTLSNIPSLKDITTMARVLRTLGAKVKFREGRLKIDTTNVDRFLAPYNLVKTMRASFLVFGPLLAKLGRVRVSLPGGCAIGSRPVDLHLRGFEELGAEVSMGGGYTQVKRDGLIGAEIYLDFPSVGATENLMMAATLAKGKTTIENAAKEPEIVDLANFLNKMGAGIKGAGTDTIKIIGVKELKGTDYSIIPDRIEAGTYIIASVITRGDVILEGARIDHLESLVTKLHEAGVEIEDEKAAIKVKARRRIKAVDVKTIPYPGFPTDMQAQFMALMSITPGMSIITETVFENRFMHVSELLRMGADIKIEGSSAIIKGIRSLSGAPVMATDLRASAALILAGLVAEGKTEISRVYHLDRGYEKIVEKLSNLGAEIE</sequence>
<dbReference type="InterPro" id="IPR036968">
    <property type="entry name" value="Enolpyruvate_Tfrase_sf"/>
</dbReference>
<evidence type="ECO:0000256" key="10">
    <source>
        <dbReference type="ARBA" id="ARBA00038367"/>
    </source>
</evidence>
<comment type="similarity">
    <text evidence="10">Belongs to the EPSP synthase family. MurA subfamily.</text>
</comment>
<keyword evidence="7" id="KW-0573">Peptidoglycan synthesis</keyword>
<dbReference type="GO" id="GO:0008760">
    <property type="term" value="F:UDP-N-acetylglucosamine 1-carboxyvinyltransferase activity"/>
    <property type="evidence" value="ECO:0007669"/>
    <property type="project" value="UniProtKB-EC"/>
</dbReference>
<evidence type="ECO:0000256" key="1">
    <source>
        <dbReference type="ARBA" id="ARBA00004496"/>
    </source>
</evidence>
<dbReference type="EMBL" id="LAZR01042115">
    <property type="protein sequence ID" value="KKL10303.1"/>
    <property type="molecule type" value="Genomic_DNA"/>
</dbReference>
<comment type="pathway">
    <text evidence="2">Cell wall biogenesis; peptidoglycan biosynthesis.</text>
</comment>
<dbReference type="GO" id="GO:0008360">
    <property type="term" value="P:regulation of cell shape"/>
    <property type="evidence" value="ECO:0007669"/>
    <property type="project" value="UniProtKB-KW"/>
</dbReference>
<evidence type="ECO:0000256" key="7">
    <source>
        <dbReference type="ARBA" id="ARBA00022984"/>
    </source>
</evidence>
<evidence type="ECO:0000256" key="14">
    <source>
        <dbReference type="ARBA" id="ARBA00042842"/>
    </source>
</evidence>
<dbReference type="CDD" id="cd01555">
    <property type="entry name" value="UdpNAET"/>
    <property type="match status" value="1"/>
</dbReference>
<feature type="non-terminal residue" evidence="17">
    <location>
        <position position="413"/>
    </location>
</feature>
<protein>
    <recommendedName>
        <fullName evidence="12">UDP-N-acetylglucosamine 1-carboxyvinyltransferase</fullName>
        <ecNumber evidence="11">2.5.1.7</ecNumber>
    </recommendedName>
    <alternativeName>
        <fullName evidence="13">Enoylpyruvate transferase</fullName>
    </alternativeName>
    <alternativeName>
        <fullName evidence="14">UDP-N-acetylglucosamine enolpyruvyl transferase</fullName>
    </alternativeName>
</protein>
<feature type="domain" description="Enolpyruvate transferase" evidence="16">
    <location>
        <begin position="7"/>
        <end position="405"/>
    </location>
</feature>
<comment type="catalytic activity">
    <reaction evidence="15">
        <text>phosphoenolpyruvate + UDP-N-acetyl-alpha-D-glucosamine = UDP-N-acetyl-3-O-(1-carboxyvinyl)-alpha-D-glucosamine + phosphate</text>
        <dbReference type="Rhea" id="RHEA:18681"/>
        <dbReference type="ChEBI" id="CHEBI:43474"/>
        <dbReference type="ChEBI" id="CHEBI:57705"/>
        <dbReference type="ChEBI" id="CHEBI:58702"/>
        <dbReference type="ChEBI" id="CHEBI:68483"/>
        <dbReference type="EC" id="2.5.1.7"/>
    </reaction>
</comment>
<evidence type="ECO:0000256" key="11">
    <source>
        <dbReference type="ARBA" id="ARBA00039108"/>
    </source>
</evidence>
<accession>A0A0F9DEA0</accession>
<dbReference type="GO" id="GO:0071555">
    <property type="term" value="P:cell wall organization"/>
    <property type="evidence" value="ECO:0007669"/>
    <property type="project" value="UniProtKB-KW"/>
</dbReference>
<gene>
    <name evidence="17" type="ORF">LCGC14_2557190</name>
</gene>
<keyword evidence="4" id="KW-0132">Cell division</keyword>
<evidence type="ECO:0000256" key="5">
    <source>
        <dbReference type="ARBA" id="ARBA00022679"/>
    </source>
</evidence>
<dbReference type="GO" id="GO:0005737">
    <property type="term" value="C:cytoplasm"/>
    <property type="evidence" value="ECO:0007669"/>
    <property type="project" value="UniProtKB-SubCell"/>
</dbReference>
<dbReference type="SUPFAM" id="SSF55205">
    <property type="entry name" value="EPT/RTPC-like"/>
    <property type="match status" value="1"/>
</dbReference>
<organism evidence="17">
    <name type="scientific">marine sediment metagenome</name>
    <dbReference type="NCBI Taxonomy" id="412755"/>
    <lineage>
        <taxon>unclassified sequences</taxon>
        <taxon>metagenomes</taxon>
        <taxon>ecological metagenomes</taxon>
    </lineage>
</organism>
<dbReference type="InterPro" id="IPR050068">
    <property type="entry name" value="MurA_subfamily"/>
</dbReference>
<dbReference type="NCBIfam" id="TIGR01072">
    <property type="entry name" value="murA"/>
    <property type="match status" value="1"/>
</dbReference>
<dbReference type="NCBIfam" id="NF006873">
    <property type="entry name" value="PRK09369.1"/>
    <property type="match status" value="1"/>
</dbReference>
<name>A0A0F9DEA0_9ZZZZ</name>
<keyword evidence="5" id="KW-0808">Transferase</keyword>